<evidence type="ECO:0000256" key="2">
    <source>
        <dbReference type="ARBA" id="ARBA00012573"/>
    </source>
</evidence>
<dbReference type="Proteomes" id="UP000011715">
    <property type="component" value="Unassembled WGS sequence"/>
</dbReference>
<feature type="active site" evidence="7">
    <location>
        <position position="436"/>
    </location>
</feature>
<evidence type="ECO:0000313" key="10">
    <source>
        <dbReference type="EMBL" id="KLU84990.1"/>
    </source>
</evidence>
<dbReference type="OrthoDB" id="10249562at2759"/>
<protein>
    <recommendedName>
        <fullName evidence="2">tRNA-intron lyase</fullName>
        <ecNumber evidence="2">4.6.1.16</ecNumber>
    </recommendedName>
    <alternativeName>
        <fullName evidence="5">tRNA-intron endonuclease Sen2</fullName>
    </alternativeName>
</protein>
<comment type="catalytic activity">
    <reaction evidence="6">
        <text>pretRNA = a 3'-half-tRNA molecule with a 5'-OH end + a 5'-half-tRNA molecule with a 2',3'-cyclic phosphate end + an intron with a 2',3'-cyclic phosphate and a 5'-hydroxyl terminus.</text>
        <dbReference type="EC" id="4.6.1.16"/>
    </reaction>
</comment>
<dbReference type="InterPro" id="IPR006677">
    <property type="entry name" value="tRNA_intron_Endonuc_cat-like"/>
</dbReference>
<evidence type="ECO:0000256" key="3">
    <source>
        <dbReference type="ARBA" id="ARBA00022694"/>
    </source>
</evidence>
<feature type="active site" evidence="7">
    <location>
        <position position="444"/>
    </location>
</feature>
<evidence type="ECO:0000259" key="9">
    <source>
        <dbReference type="Pfam" id="PF01974"/>
    </source>
</evidence>
<dbReference type="EMBL" id="ADBL01000948">
    <property type="status" value="NOT_ANNOTATED_CDS"/>
    <property type="molecule type" value="Genomic_DNA"/>
</dbReference>
<dbReference type="InterPro" id="IPR016589">
    <property type="entry name" value="tRNA_splic_SEN2"/>
</dbReference>
<dbReference type="InterPro" id="IPR036167">
    <property type="entry name" value="tRNA_intron_Endo_cat-like_sf"/>
</dbReference>
<feature type="active site" evidence="7">
    <location>
        <position position="489"/>
    </location>
</feature>
<evidence type="ECO:0000256" key="8">
    <source>
        <dbReference type="SAM" id="MobiDB-lite"/>
    </source>
</evidence>
<dbReference type="PANTHER" id="PTHR21227:SF0">
    <property type="entry name" value="TRNA-SPLICING ENDONUCLEASE SUBUNIT SEN2"/>
    <property type="match status" value="1"/>
</dbReference>
<gene>
    <name evidence="10" type="ORF">MAPG_04024</name>
</gene>
<dbReference type="OMA" id="AFYPNNP"/>
<dbReference type="GO" id="GO:0005737">
    <property type="term" value="C:cytoplasm"/>
    <property type="evidence" value="ECO:0007669"/>
    <property type="project" value="TreeGrafter"/>
</dbReference>
<evidence type="ECO:0000256" key="4">
    <source>
        <dbReference type="ARBA" id="ARBA00023239"/>
    </source>
</evidence>
<sequence>MAEPSTSSSTASQTWTVAEQTLPKKKIPLHQLYALPVPIRTFPLPSFYPSNPLSLIHVIYAWLNQTVFSRPPNEPSTTHRGAWSHETRSVHITESASVRALWEQGFFGKGHLSRSEPNWLKREQERRGLGAGKVAEQLTSKRREERQRAKWERARIEQEAIERTRLEETQAVAHAAAEKILAKPSVLRLATAEAAAPVTPLPARTISAPVGPMELLQLPNSADDLLSALSLNGSAHGSGFSAMADNKINGTTHLANGNLDVNGSASVVTRNVNGPSTSLKTQKSVRFSPDVKSATFELHDPPSPINPMSQSTTDLPMEIPSEPLDTPVVALDARPPKEIIDREHLQLSAQEAFYLVFAIGALAVVDPKTQSQLSTVELLHLFADHSFFPPRISSLDSPGLRTDDPFLVHYVVYHHFRSLGWVPREGVKFGVDWLLYRRGPVFDHAEFGLLVIPSYSDSAWAGQERKAPQRQPSWHWLHGVQRVLSHVLKSMVLVYVDIPPPSVIGTVSDAEGGISGLLRQYRVREVMVRRWSSNRNR</sequence>
<dbReference type="CDD" id="cd22363">
    <property type="entry name" value="tRNA-intron_lyase_C"/>
    <property type="match status" value="1"/>
</dbReference>
<evidence type="ECO:0000256" key="5">
    <source>
        <dbReference type="ARBA" id="ARBA00032432"/>
    </source>
</evidence>
<keyword evidence="4" id="KW-0456">Lyase</keyword>
<organism evidence="11 12">
    <name type="scientific">Magnaporthiopsis poae (strain ATCC 64411 / 73-15)</name>
    <name type="common">Kentucky bluegrass fungus</name>
    <name type="synonym">Magnaporthe poae</name>
    <dbReference type="NCBI Taxonomy" id="644358"/>
    <lineage>
        <taxon>Eukaryota</taxon>
        <taxon>Fungi</taxon>
        <taxon>Dikarya</taxon>
        <taxon>Ascomycota</taxon>
        <taxon>Pezizomycotina</taxon>
        <taxon>Sordariomycetes</taxon>
        <taxon>Sordariomycetidae</taxon>
        <taxon>Magnaporthales</taxon>
        <taxon>Magnaporthaceae</taxon>
        <taxon>Magnaporthiopsis</taxon>
    </lineage>
</organism>
<proteinExistence type="inferred from homology"/>
<keyword evidence="3" id="KW-0819">tRNA processing</keyword>
<reference evidence="10" key="3">
    <citation type="submission" date="2011-03" db="EMBL/GenBank/DDBJ databases">
        <title>Annotation of Magnaporthe poae ATCC 64411.</title>
        <authorList>
            <person name="Ma L.-J."/>
            <person name="Dead R."/>
            <person name="Young S.K."/>
            <person name="Zeng Q."/>
            <person name="Gargeya S."/>
            <person name="Fitzgerald M."/>
            <person name="Haas B."/>
            <person name="Abouelleil A."/>
            <person name="Alvarado L."/>
            <person name="Arachchi H.M."/>
            <person name="Berlin A."/>
            <person name="Brown A."/>
            <person name="Chapman S.B."/>
            <person name="Chen Z."/>
            <person name="Dunbar C."/>
            <person name="Freedman E."/>
            <person name="Gearin G."/>
            <person name="Gellesch M."/>
            <person name="Goldberg J."/>
            <person name="Griggs A."/>
            <person name="Gujja S."/>
            <person name="Heiman D."/>
            <person name="Howarth C."/>
            <person name="Larson L."/>
            <person name="Lui A."/>
            <person name="MacDonald P.J.P."/>
            <person name="Mehta T."/>
            <person name="Montmayeur A."/>
            <person name="Murphy C."/>
            <person name="Neiman D."/>
            <person name="Pearson M."/>
            <person name="Priest M."/>
            <person name="Roberts A."/>
            <person name="Saif S."/>
            <person name="Shea T."/>
            <person name="Shenoy N."/>
            <person name="Sisk P."/>
            <person name="Stolte C."/>
            <person name="Sykes S."/>
            <person name="Yandava C."/>
            <person name="Wortman J."/>
            <person name="Nusbaum C."/>
            <person name="Birren B."/>
        </authorList>
    </citation>
    <scope>NUCLEOTIDE SEQUENCE</scope>
    <source>
        <strain evidence="10">ATCC 64411</strain>
    </source>
</reference>
<evidence type="ECO:0000256" key="6">
    <source>
        <dbReference type="ARBA" id="ARBA00034031"/>
    </source>
</evidence>
<evidence type="ECO:0000313" key="11">
    <source>
        <dbReference type="EnsemblFungi" id="MAPG_04024T0"/>
    </source>
</evidence>
<dbReference type="STRING" id="644358.A0A0C4DVL7"/>
<reference evidence="10" key="2">
    <citation type="submission" date="2010-05" db="EMBL/GenBank/DDBJ databases">
        <title>The Genome Sequence of Magnaporthe poae strain ATCC 64411.</title>
        <authorList>
            <consortium name="The Broad Institute Genome Sequencing Platform"/>
            <consortium name="Broad Institute Genome Sequencing Center for Infectious Disease"/>
            <person name="Ma L.-J."/>
            <person name="Dead R."/>
            <person name="Young S."/>
            <person name="Zeng Q."/>
            <person name="Koehrsen M."/>
            <person name="Alvarado L."/>
            <person name="Berlin A."/>
            <person name="Chapman S.B."/>
            <person name="Chen Z."/>
            <person name="Freedman E."/>
            <person name="Gellesch M."/>
            <person name="Goldberg J."/>
            <person name="Griggs A."/>
            <person name="Gujja S."/>
            <person name="Heilman E.R."/>
            <person name="Heiman D."/>
            <person name="Hepburn T."/>
            <person name="Howarth C."/>
            <person name="Jen D."/>
            <person name="Larson L."/>
            <person name="Mehta T."/>
            <person name="Neiman D."/>
            <person name="Pearson M."/>
            <person name="Roberts A."/>
            <person name="Saif S."/>
            <person name="Shea T."/>
            <person name="Shenoy N."/>
            <person name="Sisk P."/>
            <person name="Stolte C."/>
            <person name="Sykes S."/>
            <person name="Walk T."/>
            <person name="White J."/>
            <person name="Yandava C."/>
            <person name="Haas B."/>
            <person name="Nusbaum C."/>
            <person name="Birren B."/>
        </authorList>
    </citation>
    <scope>NUCLEOTIDE SEQUENCE</scope>
    <source>
        <strain evidence="10">ATCC 64411</strain>
    </source>
</reference>
<dbReference type="PIRSF" id="PIRSF011789">
    <property type="entry name" value="tRNA_splic_SEN2"/>
    <property type="match status" value="1"/>
</dbReference>
<dbReference type="EC" id="4.6.1.16" evidence="2"/>
<reference evidence="12" key="1">
    <citation type="submission" date="2010-05" db="EMBL/GenBank/DDBJ databases">
        <title>The genome sequence of Magnaporthe poae strain ATCC 64411.</title>
        <authorList>
            <person name="Ma L.-J."/>
            <person name="Dead R."/>
            <person name="Young S."/>
            <person name="Zeng Q."/>
            <person name="Koehrsen M."/>
            <person name="Alvarado L."/>
            <person name="Berlin A."/>
            <person name="Chapman S.B."/>
            <person name="Chen Z."/>
            <person name="Freedman E."/>
            <person name="Gellesch M."/>
            <person name="Goldberg J."/>
            <person name="Griggs A."/>
            <person name="Gujja S."/>
            <person name="Heilman E.R."/>
            <person name="Heiman D."/>
            <person name="Hepburn T."/>
            <person name="Howarth C."/>
            <person name="Jen D."/>
            <person name="Larson L."/>
            <person name="Mehta T."/>
            <person name="Neiman D."/>
            <person name="Pearson M."/>
            <person name="Roberts A."/>
            <person name="Saif S."/>
            <person name="Shea T."/>
            <person name="Shenoy N."/>
            <person name="Sisk P."/>
            <person name="Stolte C."/>
            <person name="Sykes S."/>
            <person name="Walk T."/>
            <person name="White J."/>
            <person name="Yandava C."/>
            <person name="Haas B."/>
            <person name="Nusbaum C."/>
            <person name="Birren B."/>
        </authorList>
    </citation>
    <scope>NUCLEOTIDE SEQUENCE [LARGE SCALE GENOMIC DNA]</scope>
    <source>
        <strain evidence="12">ATCC 64411 / 73-15</strain>
    </source>
</reference>
<reference evidence="11" key="4">
    <citation type="journal article" date="2015" name="G3 (Bethesda)">
        <title>Genome sequences of three phytopathogenic species of the Magnaporthaceae family of fungi.</title>
        <authorList>
            <person name="Okagaki L.H."/>
            <person name="Nunes C.C."/>
            <person name="Sailsbery J."/>
            <person name="Clay B."/>
            <person name="Brown D."/>
            <person name="John T."/>
            <person name="Oh Y."/>
            <person name="Young N."/>
            <person name="Fitzgerald M."/>
            <person name="Haas B.J."/>
            <person name="Zeng Q."/>
            <person name="Young S."/>
            <person name="Adiconis X."/>
            <person name="Fan L."/>
            <person name="Levin J.Z."/>
            <person name="Mitchell T.K."/>
            <person name="Okubara P.A."/>
            <person name="Farman M.L."/>
            <person name="Kohn L.M."/>
            <person name="Birren B."/>
            <person name="Ma L.-J."/>
            <person name="Dean R.A."/>
        </authorList>
    </citation>
    <scope>NUCLEOTIDE SEQUENCE</scope>
    <source>
        <strain evidence="11">ATCC 64411 / 73-15</strain>
    </source>
</reference>
<dbReference type="FunFam" id="3.40.1350.10:FF:000007">
    <property type="entry name" value="tRNA-splicing endonuclease subunit Sen2"/>
    <property type="match status" value="1"/>
</dbReference>
<keyword evidence="12" id="KW-1185">Reference proteome</keyword>
<evidence type="ECO:0000313" key="12">
    <source>
        <dbReference type="Proteomes" id="UP000011715"/>
    </source>
</evidence>
<feature type="region of interest" description="Disordered" evidence="8">
    <location>
        <begin position="123"/>
        <end position="142"/>
    </location>
</feature>
<dbReference type="eggNOG" id="KOG4685">
    <property type="taxonomic scope" value="Eukaryota"/>
</dbReference>
<dbReference type="Pfam" id="PF01974">
    <property type="entry name" value="tRNA_int_endo"/>
    <property type="match status" value="1"/>
</dbReference>
<evidence type="ECO:0000256" key="7">
    <source>
        <dbReference type="PIRSR" id="PIRSR011789-1"/>
    </source>
</evidence>
<dbReference type="VEuPathDB" id="FungiDB:MAPG_04024"/>
<dbReference type="InterPro" id="IPR011856">
    <property type="entry name" value="tRNA_endonuc-like_dom_sf"/>
</dbReference>
<dbReference type="EnsemblFungi" id="MAPG_04024T0">
    <property type="protein sequence ID" value="MAPG_04024T0"/>
    <property type="gene ID" value="MAPG_04024"/>
</dbReference>
<dbReference type="GO" id="GO:0003676">
    <property type="term" value="F:nucleic acid binding"/>
    <property type="evidence" value="ECO:0007669"/>
    <property type="project" value="InterPro"/>
</dbReference>
<dbReference type="PANTHER" id="PTHR21227">
    <property type="entry name" value="TRNA-SPLICING ENDONUCLEASE SUBUNIT SEN2"/>
    <property type="match status" value="1"/>
</dbReference>
<feature type="domain" description="tRNA intron endonuclease catalytic" evidence="9">
    <location>
        <begin position="406"/>
        <end position="497"/>
    </location>
</feature>
<dbReference type="GO" id="GO:0000379">
    <property type="term" value="P:tRNA-type intron splice site recognition and cleavage"/>
    <property type="evidence" value="ECO:0007669"/>
    <property type="project" value="TreeGrafter"/>
</dbReference>
<dbReference type="AlphaFoldDB" id="A0A0C4DVL7"/>
<dbReference type="GO" id="GO:0000214">
    <property type="term" value="C:tRNA-intron endonuclease complex"/>
    <property type="evidence" value="ECO:0007669"/>
    <property type="project" value="InterPro"/>
</dbReference>
<name>A0A0C4DVL7_MAGP6</name>
<dbReference type="InterPro" id="IPR006676">
    <property type="entry name" value="tRNA_splic"/>
</dbReference>
<reference evidence="11" key="5">
    <citation type="submission" date="2015-06" db="UniProtKB">
        <authorList>
            <consortium name="EnsemblFungi"/>
        </authorList>
    </citation>
    <scope>IDENTIFICATION</scope>
    <source>
        <strain evidence="11">ATCC 64411</strain>
    </source>
</reference>
<evidence type="ECO:0000256" key="1">
    <source>
        <dbReference type="ARBA" id="ARBA00008078"/>
    </source>
</evidence>
<accession>A0A0C4DVL7</accession>
<dbReference type="GO" id="GO:0000213">
    <property type="term" value="F:tRNA-intron lyase activity"/>
    <property type="evidence" value="ECO:0007669"/>
    <property type="project" value="UniProtKB-EC"/>
</dbReference>
<dbReference type="Gene3D" id="3.40.1350.10">
    <property type="match status" value="1"/>
</dbReference>
<dbReference type="EMBL" id="GL876968">
    <property type="protein sequence ID" value="KLU84990.1"/>
    <property type="molecule type" value="Genomic_DNA"/>
</dbReference>
<comment type="similarity">
    <text evidence="1">Belongs to the tRNA-intron endonuclease family.</text>
</comment>
<dbReference type="SUPFAM" id="SSF53032">
    <property type="entry name" value="tRNA-intron endonuclease catalytic domain-like"/>
    <property type="match status" value="1"/>
</dbReference>